<evidence type="ECO:0000256" key="8">
    <source>
        <dbReference type="ARBA" id="ARBA00023136"/>
    </source>
</evidence>
<dbReference type="InterPro" id="IPR013837">
    <property type="entry name" value="ATP_synth_F0_suB"/>
</dbReference>
<dbReference type="KEGG" id="phu:Phum_PHUM079790"/>
<evidence type="ECO:0000256" key="1">
    <source>
        <dbReference type="ARBA" id="ARBA00007479"/>
    </source>
</evidence>
<reference evidence="10" key="2">
    <citation type="submission" date="2007-04" db="EMBL/GenBank/DDBJ databases">
        <title>The genome of the human body louse.</title>
        <authorList>
            <consortium name="The Human Body Louse Genome Consortium"/>
            <person name="Kirkness E."/>
            <person name="Walenz B."/>
            <person name="Hass B."/>
            <person name="Bruggner R."/>
            <person name="Strausberg R."/>
        </authorList>
    </citation>
    <scope>NUCLEOTIDE SEQUENCE</scope>
    <source>
        <strain evidence="10">USDA</strain>
    </source>
</reference>
<accession>E0VC38</accession>
<dbReference type="InterPro" id="IPR008688">
    <property type="entry name" value="ATP_synth_Bsub_B/MI25"/>
</dbReference>
<evidence type="ECO:0000256" key="9">
    <source>
        <dbReference type="RuleBase" id="RU368017"/>
    </source>
</evidence>
<protein>
    <recommendedName>
        <fullName evidence="9">ATP synthase subunit b</fullName>
    </recommendedName>
</protein>
<dbReference type="CTD" id="8231376"/>
<dbReference type="RefSeq" id="XP_002423682.1">
    <property type="nucleotide sequence ID" value="XM_002423637.1"/>
</dbReference>
<dbReference type="Pfam" id="PF05405">
    <property type="entry name" value="Mt_ATP-synt_B"/>
    <property type="match status" value="1"/>
</dbReference>
<evidence type="ECO:0000256" key="3">
    <source>
        <dbReference type="ARBA" id="ARBA00022547"/>
    </source>
</evidence>
<keyword evidence="4 9" id="KW-0375">Hydrogen ion transport</keyword>
<reference evidence="11" key="3">
    <citation type="submission" date="2021-02" db="UniProtKB">
        <authorList>
            <consortium name="EnsemblMetazoa"/>
        </authorList>
    </citation>
    <scope>IDENTIFICATION</scope>
    <source>
        <strain evidence="11">USDA</strain>
    </source>
</reference>
<dbReference type="VEuPathDB" id="VectorBase:PHUM079790"/>
<dbReference type="eggNOG" id="KOG3976">
    <property type="taxonomic scope" value="Eukaryota"/>
</dbReference>
<dbReference type="EMBL" id="AAZO01000953">
    <property type="status" value="NOT_ANNOTATED_CDS"/>
    <property type="molecule type" value="Genomic_DNA"/>
</dbReference>
<keyword evidence="3 9" id="KW-0138">CF(0)</keyword>
<keyword evidence="12" id="KW-1185">Reference proteome</keyword>
<dbReference type="Proteomes" id="UP000009046">
    <property type="component" value="Unassembled WGS sequence"/>
</dbReference>
<dbReference type="Gene3D" id="1.20.5.2210">
    <property type="match status" value="1"/>
</dbReference>
<organism>
    <name type="scientific">Pediculus humanus subsp. corporis</name>
    <name type="common">Body louse</name>
    <dbReference type="NCBI Taxonomy" id="121224"/>
    <lineage>
        <taxon>Eukaryota</taxon>
        <taxon>Metazoa</taxon>
        <taxon>Ecdysozoa</taxon>
        <taxon>Arthropoda</taxon>
        <taxon>Hexapoda</taxon>
        <taxon>Insecta</taxon>
        <taxon>Pterygota</taxon>
        <taxon>Neoptera</taxon>
        <taxon>Paraneoptera</taxon>
        <taxon>Psocodea</taxon>
        <taxon>Troctomorpha</taxon>
        <taxon>Phthiraptera</taxon>
        <taxon>Anoplura</taxon>
        <taxon>Pediculidae</taxon>
        <taxon>Pediculus</taxon>
    </lineage>
</organism>
<keyword evidence="6 9" id="KW-0406">Ion transport</keyword>
<dbReference type="GO" id="GO:0045259">
    <property type="term" value="C:proton-transporting ATP synthase complex"/>
    <property type="evidence" value="ECO:0007669"/>
    <property type="project" value="UniProtKB-KW"/>
</dbReference>
<evidence type="ECO:0000256" key="5">
    <source>
        <dbReference type="ARBA" id="ARBA00022792"/>
    </source>
</evidence>
<proteinExistence type="inferred from homology"/>
<dbReference type="OrthoDB" id="67388at2759"/>
<comment type="subcellular location">
    <subcellularLocation>
        <location evidence="9">Mitochondrion</location>
    </subcellularLocation>
    <subcellularLocation>
        <location evidence="9">Mitochondrion inner membrane</location>
    </subcellularLocation>
</comment>
<evidence type="ECO:0000256" key="7">
    <source>
        <dbReference type="ARBA" id="ARBA00023128"/>
    </source>
</evidence>
<keyword evidence="10" id="KW-0378">Hydrolase</keyword>
<dbReference type="InParanoid" id="E0VC38"/>
<dbReference type="PANTHER" id="PTHR12733">
    <property type="entry name" value="MITOCHONDRIAL ATP SYNTHASE B CHAIN"/>
    <property type="match status" value="1"/>
</dbReference>
<dbReference type="STRING" id="121224.E0VC38"/>
<evidence type="ECO:0000313" key="10">
    <source>
        <dbReference type="EMBL" id="EEB10944.1"/>
    </source>
</evidence>
<keyword evidence="5 9" id="KW-0999">Mitochondrion inner membrane</keyword>
<comment type="subunit">
    <text evidence="9">F-type ATPases have 2 components, CF(1) - the catalytic core - and CF(0) - the membrane proton channel. CF(1) and CF(0) have multiple subunits.</text>
</comment>
<evidence type="ECO:0000256" key="2">
    <source>
        <dbReference type="ARBA" id="ARBA00022448"/>
    </source>
</evidence>
<dbReference type="GO" id="GO:0016787">
    <property type="term" value="F:hydrolase activity"/>
    <property type="evidence" value="ECO:0007669"/>
    <property type="project" value="UniProtKB-KW"/>
</dbReference>
<dbReference type="HOGENOM" id="CLU_2006631_0_0_1"/>
<keyword evidence="7 9" id="KW-0496">Mitochondrion</keyword>
<gene>
    <name evidence="11" type="primary">8231376</name>
    <name evidence="10" type="ORF">Phum_PHUM079790</name>
</gene>
<keyword evidence="2 9" id="KW-0813">Transport</keyword>
<dbReference type="GeneID" id="8231376"/>
<evidence type="ECO:0000313" key="11">
    <source>
        <dbReference type="EnsemblMetazoa" id="PHUM079790-PA"/>
    </source>
</evidence>
<reference evidence="10" key="1">
    <citation type="submission" date="2007-04" db="EMBL/GenBank/DDBJ databases">
        <title>Annotation of Pediculus humanus corporis strain USDA.</title>
        <authorList>
            <person name="Kirkness E."/>
            <person name="Hannick L."/>
            <person name="Hass B."/>
            <person name="Bruggner R."/>
            <person name="Lawson D."/>
            <person name="Bidwell S."/>
            <person name="Joardar V."/>
            <person name="Caler E."/>
            <person name="Walenz B."/>
            <person name="Inman J."/>
            <person name="Schobel S."/>
            <person name="Galinsky K."/>
            <person name="Amedeo P."/>
            <person name="Strausberg R."/>
        </authorList>
    </citation>
    <scope>NUCLEOTIDE SEQUENCE</scope>
    <source>
        <strain evidence="10">USDA</strain>
    </source>
</reference>
<dbReference type="OMA" id="YQVGLAN"/>
<dbReference type="GO" id="GO:0046933">
    <property type="term" value="F:proton-transporting ATP synthase activity, rotational mechanism"/>
    <property type="evidence" value="ECO:0007669"/>
    <property type="project" value="TreeGrafter"/>
</dbReference>
<dbReference type="EMBL" id="DS235047">
    <property type="protein sequence ID" value="EEB10944.1"/>
    <property type="molecule type" value="Genomic_DNA"/>
</dbReference>
<dbReference type="GO" id="GO:0005743">
    <property type="term" value="C:mitochondrial inner membrane"/>
    <property type="evidence" value="ECO:0007669"/>
    <property type="project" value="UniProtKB-SubCell"/>
</dbReference>
<dbReference type="SUPFAM" id="SSF161060">
    <property type="entry name" value="ATP synthase B chain-like"/>
    <property type="match status" value="1"/>
</dbReference>
<sequence length="124" mass="14760">MFEAQEKEVNEPQLLAIEKTKEELEKLKQMDYPVSVIHEVLKAKKENVFLQMESIYRERLMEVHKKIKKQLDFQVEMSNLERKTVQRNLVDYVVSHVMKSITPEQEQNTMNLCIKELNNLALKV</sequence>
<dbReference type="EnsemblMetazoa" id="PHUM079790-RA">
    <property type="protein sequence ID" value="PHUM079790-PA"/>
    <property type="gene ID" value="PHUM079790"/>
</dbReference>
<evidence type="ECO:0000256" key="6">
    <source>
        <dbReference type="ARBA" id="ARBA00023065"/>
    </source>
</evidence>
<dbReference type="PANTHER" id="PTHR12733:SF3">
    <property type="entry name" value="ATP SYNTHASE F(0) COMPLEX SUBUNIT B1, MITOCHONDRIAL"/>
    <property type="match status" value="1"/>
</dbReference>
<name>E0VC38_PEDHC</name>
<evidence type="ECO:0000313" key="12">
    <source>
        <dbReference type="Proteomes" id="UP000009046"/>
    </source>
</evidence>
<comment type="similarity">
    <text evidence="1 9">Belongs to the eukaryotic ATPase B chain family.</text>
</comment>
<comment type="function">
    <text evidence="9">Subunit b, of the mitochondrial membrane ATP synthase complex (F(1)F(0) ATP synthase or Complex V) that produces ATP from ADP in the presence of a proton gradient across the membrane which is generated by electron transport complexes of the respiratory chain. ATP synthase complex consist of a soluble F(1) head domain - the catalytic core - and a membrane F(1) domain - the membrane proton channel. These two domains are linked by a central stalk rotating inside the F(1) region and a stationary peripheral stalk. During catalysis, ATP synthesis in the catalytic domain of F(1) is coupled via a rotary mechanism of the central stalk subunits to proton translocation. In vivo, can only synthesize ATP although its ATP hydrolase activity can be activated artificially in vitro. Part of the complex F(0) domain. Part of the complex F(0) domain and the peripheric stalk, which acts as a stator to hold the catalytic alpha(3)beta(3) subcomplex and subunit a/ATP6 static relative to the rotary elements.</text>
</comment>
<evidence type="ECO:0000256" key="4">
    <source>
        <dbReference type="ARBA" id="ARBA00022781"/>
    </source>
</evidence>
<keyword evidence="8 9" id="KW-0472">Membrane</keyword>
<dbReference type="AlphaFoldDB" id="E0VC38"/>